<proteinExistence type="inferred from homology"/>
<dbReference type="AlphaFoldDB" id="A0A2S7MXN2"/>
<feature type="domain" description="GFO/IDH/MocA-like oxidoreductase" evidence="4">
    <location>
        <begin position="136"/>
        <end position="250"/>
    </location>
</feature>
<accession>A0A2S7MXN2</accession>
<comment type="similarity">
    <text evidence="1">Belongs to the Gfo/Idh/MocA family.</text>
</comment>
<protein>
    <submittedName>
        <fullName evidence="5">Gfo/Idh/MocA family oxidoreductase</fullName>
    </submittedName>
</protein>
<dbReference type="InterPro" id="IPR000683">
    <property type="entry name" value="Gfo/Idh/MocA-like_OxRdtase_N"/>
</dbReference>
<dbReference type="Gene3D" id="3.40.50.720">
    <property type="entry name" value="NAD(P)-binding Rossmann-like Domain"/>
    <property type="match status" value="1"/>
</dbReference>
<keyword evidence="6" id="KW-1185">Reference proteome</keyword>
<dbReference type="Pfam" id="PF01408">
    <property type="entry name" value="GFO_IDH_MocA"/>
    <property type="match status" value="1"/>
</dbReference>
<dbReference type="PANTHER" id="PTHR22604">
    <property type="entry name" value="OXIDOREDUCTASES"/>
    <property type="match status" value="1"/>
</dbReference>
<dbReference type="GO" id="GO:0000166">
    <property type="term" value="F:nucleotide binding"/>
    <property type="evidence" value="ECO:0007669"/>
    <property type="project" value="InterPro"/>
</dbReference>
<organism evidence="5 6">
    <name type="scientific">Pradoshia eiseniae</name>
    <dbReference type="NCBI Taxonomy" id="2064768"/>
    <lineage>
        <taxon>Bacteria</taxon>
        <taxon>Bacillati</taxon>
        <taxon>Bacillota</taxon>
        <taxon>Bacilli</taxon>
        <taxon>Bacillales</taxon>
        <taxon>Bacillaceae</taxon>
        <taxon>Pradoshia</taxon>
    </lineage>
</organism>
<dbReference type="RefSeq" id="WP_104850177.1">
    <property type="nucleotide sequence ID" value="NZ_PKOZ01000009.1"/>
</dbReference>
<dbReference type="InterPro" id="IPR055170">
    <property type="entry name" value="GFO_IDH_MocA-like_dom"/>
</dbReference>
<evidence type="ECO:0000313" key="5">
    <source>
        <dbReference type="EMBL" id="PQD94539.1"/>
    </source>
</evidence>
<dbReference type="OrthoDB" id="9815825at2"/>
<evidence type="ECO:0000259" key="3">
    <source>
        <dbReference type="Pfam" id="PF01408"/>
    </source>
</evidence>
<reference evidence="5 6" key="1">
    <citation type="submission" date="2017-12" db="EMBL/GenBank/DDBJ databases">
        <title>Taxonomic description and draft genome of Pradoshia cofamensis Gen. nov., sp. nov., a thermotolerant bacillale isolated from anterior gut of earthworm Eisenia fetida.</title>
        <authorList>
            <person name="Saha T."/>
            <person name="Chakraborty R."/>
        </authorList>
    </citation>
    <scope>NUCLEOTIDE SEQUENCE [LARGE SCALE GENOMIC DNA]</scope>
    <source>
        <strain evidence="5 6">EAG3</strain>
    </source>
</reference>
<name>A0A2S7MXN2_9BACI</name>
<dbReference type="EMBL" id="PKOZ01000009">
    <property type="protein sequence ID" value="PQD94539.1"/>
    <property type="molecule type" value="Genomic_DNA"/>
</dbReference>
<dbReference type="SUPFAM" id="SSF55347">
    <property type="entry name" value="Glyceraldehyde-3-phosphate dehydrogenase-like, C-terminal domain"/>
    <property type="match status" value="1"/>
</dbReference>
<dbReference type="Pfam" id="PF22725">
    <property type="entry name" value="GFO_IDH_MocA_C3"/>
    <property type="match status" value="1"/>
</dbReference>
<comment type="caution">
    <text evidence="5">The sequence shown here is derived from an EMBL/GenBank/DDBJ whole genome shotgun (WGS) entry which is preliminary data.</text>
</comment>
<dbReference type="Gene3D" id="3.30.360.10">
    <property type="entry name" value="Dihydrodipicolinate Reductase, domain 2"/>
    <property type="match status" value="1"/>
</dbReference>
<evidence type="ECO:0000256" key="1">
    <source>
        <dbReference type="ARBA" id="ARBA00010928"/>
    </source>
</evidence>
<keyword evidence="2" id="KW-0560">Oxidoreductase</keyword>
<dbReference type="InterPro" id="IPR036291">
    <property type="entry name" value="NAD(P)-bd_dom_sf"/>
</dbReference>
<gene>
    <name evidence="5" type="ORF">CYL18_14115</name>
</gene>
<evidence type="ECO:0000256" key="2">
    <source>
        <dbReference type="ARBA" id="ARBA00023002"/>
    </source>
</evidence>
<evidence type="ECO:0000259" key="4">
    <source>
        <dbReference type="Pfam" id="PF22725"/>
    </source>
</evidence>
<sequence>MKQAIRWGIIGAGTIAHRFATAVKKLDGMELAAIASRDKGRSEIFGKQYDVPSEKCYGSYQDLVNDEEIDAVYIATLHPFHKEQAILCLEHGKGVLCEKPVTMNKNEIEEVIRVARQHNVFFMEAMKSRFLPINIQLRKLISEGIIGDVRNMRAELGFKADFDPEGRLYNKEKGGGALLDIGIYPVSYAAYFLGSNPLKIDSQLTYGVTGIDESNAIQLGYENGATAQLYSTIQVNTTKEASILGTEGRIHIPIFSNAQAATIYFDSGKEKTIAEPYEINGFEYEIREAVKCMNEGLLESPYMTWSDSIEVMGIIDRIFAANQVK</sequence>
<feature type="domain" description="Gfo/Idh/MocA-like oxidoreductase N-terminal" evidence="3">
    <location>
        <begin position="5"/>
        <end position="123"/>
    </location>
</feature>
<dbReference type="InterPro" id="IPR050984">
    <property type="entry name" value="Gfo/Idh/MocA_domain"/>
</dbReference>
<dbReference type="GO" id="GO:0016491">
    <property type="term" value="F:oxidoreductase activity"/>
    <property type="evidence" value="ECO:0007669"/>
    <property type="project" value="UniProtKB-KW"/>
</dbReference>
<dbReference type="PANTHER" id="PTHR22604:SF105">
    <property type="entry name" value="TRANS-1,2-DIHYDROBENZENE-1,2-DIOL DEHYDROGENASE"/>
    <property type="match status" value="1"/>
</dbReference>
<evidence type="ECO:0000313" key="6">
    <source>
        <dbReference type="Proteomes" id="UP000239663"/>
    </source>
</evidence>
<dbReference type="Proteomes" id="UP000239663">
    <property type="component" value="Unassembled WGS sequence"/>
</dbReference>
<dbReference type="SUPFAM" id="SSF51735">
    <property type="entry name" value="NAD(P)-binding Rossmann-fold domains"/>
    <property type="match status" value="1"/>
</dbReference>